<feature type="compositionally biased region" description="Polar residues" evidence="1">
    <location>
        <begin position="86"/>
        <end position="97"/>
    </location>
</feature>
<dbReference type="SUPFAM" id="SSF53474">
    <property type="entry name" value="alpha/beta-Hydrolases"/>
    <property type="match status" value="1"/>
</dbReference>
<dbReference type="EMBL" id="JAPDMZ010000034">
    <property type="protein sequence ID" value="KAK0554731.1"/>
    <property type="molecule type" value="Genomic_DNA"/>
</dbReference>
<dbReference type="Gene3D" id="3.40.50.1820">
    <property type="entry name" value="alpha/beta hydrolase"/>
    <property type="match status" value="1"/>
</dbReference>
<feature type="chain" id="PRO_5042867022" description="AB hydrolase-1 domain-containing protein" evidence="3">
    <location>
        <begin position="19"/>
        <end position="571"/>
    </location>
</feature>
<evidence type="ECO:0000313" key="4">
    <source>
        <dbReference type="EMBL" id="KAK0554731.1"/>
    </source>
</evidence>
<dbReference type="PANTHER" id="PTHR35560">
    <property type="entry name" value="BLL0132 PROTEIN"/>
    <property type="match status" value="1"/>
</dbReference>
<accession>A0AAN6JSK4</accession>
<dbReference type="PANTHER" id="PTHR35560:SF3">
    <property type="entry name" value="PEPTIDASE S9 PROLYL OLIGOPEPTIDASE CATALYTIC DOMAIN-CONTAINING PROTEIN"/>
    <property type="match status" value="1"/>
</dbReference>
<feature type="signal peptide" evidence="3">
    <location>
        <begin position="1"/>
        <end position="18"/>
    </location>
</feature>
<protein>
    <recommendedName>
        <fullName evidence="6">AB hydrolase-1 domain-containing protein</fullName>
    </recommendedName>
</protein>
<gene>
    <name evidence="4" type="ORF">OC846_001981</name>
</gene>
<organism evidence="4 5">
    <name type="scientific">Tilletia horrida</name>
    <dbReference type="NCBI Taxonomy" id="155126"/>
    <lineage>
        <taxon>Eukaryota</taxon>
        <taxon>Fungi</taxon>
        <taxon>Dikarya</taxon>
        <taxon>Basidiomycota</taxon>
        <taxon>Ustilaginomycotina</taxon>
        <taxon>Exobasidiomycetes</taxon>
        <taxon>Tilletiales</taxon>
        <taxon>Tilletiaceae</taxon>
        <taxon>Tilletia</taxon>
    </lineage>
</organism>
<evidence type="ECO:0000313" key="5">
    <source>
        <dbReference type="Proteomes" id="UP001176517"/>
    </source>
</evidence>
<keyword evidence="3" id="KW-0732">Signal</keyword>
<dbReference type="Proteomes" id="UP001176517">
    <property type="component" value="Unassembled WGS sequence"/>
</dbReference>
<dbReference type="AlphaFoldDB" id="A0AAN6JSK4"/>
<reference evidence="4" key="1">
    <citation type="journal article" date="2023" name="PhytoFront">
        <title>Draft Genome Resources of Seven Strains of Tilletia horrida, Causal Agent of Kernel Smut of Rice.</title>
        <authorList>
            <person name="Khanal S."/>
            <person name="Antony Babu S."/>
            <person name="Zhou X.G."/>
        </authorList>
    </citation>
    <scope>NUCLEOTIDE SEQUENCE</scope>
    <source>
        <strain evidence="4">TX6</strain>
    </source>
</reference>
<evidence type="ECO:0000256" key="3">
    <source>
        <dbReference type="SAM" id="SignalP"/>
    </source>
</evidence>
<keyword evidence="2" id="KW-0472">Membrane</keyword>
<feature type="region of interest" description="Disordered" evidence="1">
    <location>
        <begin position="73"/>
        <end position="97"/>
    </location>
</feature>
<sequence>MRLFTSSTALSLLTLTAAVTSSSASASSSSKASVSAVKRHGDSHLHHQALTSSAFERRISTSKRQKQNYQAQNIFNNNPNPPFPSQEDQNNWVRQSQQDPIAAAQDVLQNSPYVYTSNLSPSQWSVNSAQTAQLTPWGDAPYYCGFISTGSATPDATGDGWISIPQDQQGFTLTNMTIGQGAVMPYYISQGADPQTVKRVIITWPGKPRDAWKYGAYAMSALCAANANATKAVTPPVPDEQVPSNQTVAIISPMWLNEVDLADGSVEPTWLSFHGSRWQSGYGAQHPRGLNHSYTTYEIMDNFTDWLFDQNQWPALKSVVVIGHSMGGQAAQRYALLKKAKPYDDNIRYWVGNPGSWGWLNTDRPFAPNDTCTDIFDEWGYGLGGNLTKMTPYGRKQVNASKTDVVNRFLSRKVHIALALMDNGAGDTHCEALTQGLTHLSRGSQFVLDVADANNGVWPETFTLDYIANTSHADFNMFSANQSLWHIFQEDIDVRYPDIGSVSNPGDPGPKKAPGTKAFATPVHKIMAYSLLLGSIAALSLAFVLLPCLFPANTNSWEESAWENESKRKLI</sequence>
<keyword evidence="2" id="KW-0812">Transmembrane</keyword>
<evidence type="ECO:0000256" key="2">
    <source>
        <dbReference type="SAM" id="Phobius"/>
    </source>
</evidence>
<keyword evidence="2" id="KW-1133">Transmembrane helix</keyword>
<name>A0AAN6JSK4_9BASI</name>
<comment type="caution">
    <text evidence="4">The sequence shown here is derived from an EMBL/GenBank/DDBJ whole genome shotgun (WGS) entry which is preliminary data.</text>
</comment>
<dbReference type="InterPro" id="IPR029058">
    <property type="entry name" value="AB_hydrolase_fold"/>
</dbReference>
<evidence type="ECO:0008006" key="6">
    <source>
        <dbReference type="Google" id="ProtNLM"/>
    </source>
</evidence>
<evidence type="ECO:0000256" key="1">
    <source>
        <dbReference type="SAM" id="MobiDB-lite"/>
    </source>
</evidence>
<feature type="transmembrane region" description="Helical" evidence="2">
    <location>
        <begin position="526"/>
        <end position="550"/>
    </location>
</feature>
<keyword evidence="5" id="KW-1185">Reference proteome</keyword>
<proteinExistence type="predicted"/>